<name>A0AAX6FCR0_IRIPA</name>
<dbReference type="AlphaFoldDB" id="A0AAX6FCR0"/>
<dbReference type="EMBL" id="JANAVB010026799">
    <property type="protein sequence ID" value="KAJ6818948.1"/>
    <property type="molecule type" value="Genomic_DNA"/>
</dbReference>
<accession>A0AAX6FCR0</accession>
<dbReference type="EMBL" id="JANAVB010029926">
    <property type="protein sequence ID" value="KAJ6813963.1"/>
    <property type="molecule type" value="Genomic_DNA"/>
</dbReference>
<proteinExistence type="predicted"/>
<keyword evidence="3" id="KW-1185">Reference proteome</keyword>
<sequence>MFICYLLFLYCDGVSMMILGKACFSMNIRSGRLRAFASPGSRAYAVLFRNLPWMSETNYTRTHQLGKKSVCRVESVCVCRVETVNCICVLCRIGVRELIVFLPNYVRNPCVASNLCSMQHGSMSGHLWLESGIIIFGD</sequence>
<gene>
    <name evidence="1" type="ORF">M6B38_103140</name>
    <name evidence="2" type="ORF">M6B38_404445</name>
</gene>
<evidence type="ECO:0000313" key="1">
    <source>
        <dbReference type="EMBL" id="KAJ6813963.1"/>
    </source>
</evidence>
<evidence type="ECO:0000313" key="3">
    <source>
        <dbReference type="Proteomes" id="UP001140949"/>
    </source>
</evidence>
<organism evidence="1 3">
    <name type="scientific">Iris pallida</name>
    <name type="common">Sweet iris</name>
    <dbReference type="NCBI Taxonomy" id="29817"/>
    <lineage>
        <taxon>Eukaryota</taxon>
        <taxon>Viridiplantae</taxon>
        <taxon>Streptophyta</taxon>
        <taxon>Embryophyta</taxon>
        <taxon>Tracheophyta</taxon>
        <taxon>Spermatophyta</taxon>
        <taxon>Magnoliopsida</taxon>
        <taxon>Liliopsida</taxon>
        <taxon>Asparagales</taxon>
        <taxon>Iridaceae</taxon>
        <taxon>Iridoideae</taxon>
        <taxon>Irideae</taxon>
        <taxon>Iris</taxon>
    </lineage>
</organism>
<reference evidence="1" key="2">
    <citation type="submission" date="2023-04" db="EMBL/GenBank/DDBJ databases">
        <authorList>
            <person name="Bruccoleri R.E."/>
            <person name="Oakeley E.J."/>
            <person name="Faust A.-M."/>
            <person name="Dessus-Babus S."/>
            <person name="Altorfer M."/>
            <person name="Burckhardt D."/>
            <person name="Oertli M."/>
            <person name="Naumann U."/>
            <person name="Petersen F."/>
            <person name="Wong J."/>
        </authorList>
    </citation>
    <scope>NUCLEOTIDE SEQUENCE</scope>
    <source>
        <strain evidence="1">GSM-AAB239-AS_SAM_17_03QT</strain>
        <tissue evidence="1">Leaf</tissue>
    </source>
</reference>
<evidence type="ECO:0008006" key="4">
    <source>
        <dbReference type="Google" id="ProtNLM"/>
    </source>
</evidence>
<protein>
    <recommendedName>
        <fullName evidence="4">Secreted protein</fullName>
    </recommendedName>
</protein>
<comment type="caution">
    <text evidence="1">The sequence shown here is derived from an EMBL/GenBank/DDBJ whole genome shotgun (WGS) entry which is preliminary data.</text>
</comment>
<evidence type="ECO:0000313" key="2">
    <source>
        <dbReference type="EMBL" id="KAJ6818948.1"/>
    </source>
</evidence>
<dbReference type="Proteomes" id="UP001140949">
    <property type="component" value="Unassembled WGS sequence"/>
</dbReference>
<reference evidence="1" key="1">
    <citation type="journal article" date="2023" name="GigaByte">
        <title>Genome assembly of the bearded iris, Iris pallida Lam.</title>
        <authorList>
            <person name="Bruccoleri R.E."/>
            <person name="Oakeley E.J."/>
            <person name="Faust A.M.E."/>
            <person name="Altorfer M."/>
            <person name="Dessus-Babus S."/>
            <person name="Burckhardt D."/>
            <person name="Oertli M."/>
            <person name="Naumann U."/>
            <person name="Petersen F."/>
            <person name="Wong J."/>
        </authorList>
    </citation>
    <scope>NUCLEOTIDE SEQUENCE</scope>
    <source>
        <strain evidence="1">GSM-AAB239-AS_SAM_17_03QT</strain>
    </source>
</reference>